<name>A0AAV6W4N1_9LAMI</name>
<evidence type="ECO:0000256" key="8">
    <source>
        <dbReference type="PROSITE-ProRule" id="PRU00175"/>
    </source>
</evidence>
<organism evidence="10 11">
    <name type="scientific">Buddleja alternifolia</name>
    <dbReference type="NCBI Taxonomy" id="168488"/>
    <lineage>
        <taxon>Eukaryota</taxon>
        <taxon>Viridiplantae</taxon>
        <taxon>Streptophyta</taxon>
        <taxon>Embryophyta</taxon>
        <taxon>Tracheophyta</taxon>
        <taxon>Spermatophyta</taxon>
        <taxon>Magnoliopsida</taxon>
        <taxon>eudicotyledons</taxon>
        <taxon>Gunneridae</taxon>
        <taxon>Pentapetalae</taxon>
        <taxon>asterids</taxon>
        <taxon>lamiids</taxon>
        <taxon>Lamiales</taxon>
        <taxon>Scrophulariaceae</taxon>
        <taxon>Buddlejeae</taxon>
        <taxon>Buddleja</taxon>
    </lineage>
</organism>
<evidence type="ECO:0000313" key="10">
    <source>
        <dbReference type="EMBL" id="KAG8364944.1"/>
    </source>
</evidence>
<dbReference type="SMART" id="SM00184">
    <property type="entry name" value="RING"/>
    <property type="match status" value="1"/>
</dbReference>
<dbReference type="Gene3D" id="3.30.40.10">
    <property type="entry name" value="Zinc/RING finger domain, C3HC4 (zinc finger)"/>
    <property type="match status" value="1"/>
</dbReference>
<evidence type="ECO:0000256" key="5">
    <source>
        <dbReference type="ARBA" id="ARBA00022771"/>
    </source>
</evidence>
<dbReference type="PANTHER" id="PTHR22937">
    <property type="entry name" value="E3 UBIQUITIN-PROTEIN LIGASE RNF165"/>
    <property type="match status" value="1"/>
</dbReference>
<dbReference type="GO" id="GO:0008270">
    <property type="term" value="F:zinc ion binding"/>
    <property type="evidence" value="ECO:0007669"/>
    <property type="project" value="UniProtKB-KW"/>
</dbReference>
<keyword evidence="11" id="KW-1185">Reference proteome</keyword>
<comment type="caution">
    <text evidence="10">The sequence shown here is derived from an EMBL/GenBank/DDBJ whole genome shotgun (WGS) entry which is preliminary data.</text>
</comment>
<evidence type="ECO:0000256" key="6">
    <source>
        <dbReference type="ARBA" id="ARBA00022786"/>
    </source>
</evidence>
<accession>A0AAV6W4N1</accession>
<keyword evidence="5 8" id="KW-0863">Zinc-finger</keyword>
<feature type="domain" description="RING-type" evidence="9">
    <location>
        <begin position="105"/>
        <end position="147"/>
    </location>
</feature>
<dbReference type="GO" id="GO:0061630">
    <property type="term" value="F:ubiquitin protein ligase activity"/>
    <property type="evidence" value="ECO:0007669"/>
    <property type="project" value="UniProtKB-EC"/>
</dbReference>
<evidence type="ECO:0000256" key="1">
    <source>
        <dbReference type="ARBA" id="ARBA00000900"/>
    </source>
</evidence>
<dbReference type="InterPro" id="IPR013083">
    <property type="entry name" value="Znf_RING/FYVE/PHD"/>
</dbReference>
<keyword evidence="7" id="KW-0862">Zinc</keyword>
<dbReference type="PROSITE" id="PS50089">
    <property type="entry name" value="ZF_RING_2"/>
    <property type="match status" value="1"/>
</dbReference>
<gene>
    <name evidence="10" type="ORF">BUALT_Bualt18G0051300</name>
</gene>
<comment type="catalytic activity">
    <reaction evidence="1">
        <text>S-ubiquitinyl-[E2 ubiquitin-conjugating enzyme]-L-cysteine + [acceptor protein]-L-lysine = [E2 ubiquitin-conjugating enzyme]-L-cysteine + N(6)-ubiquitinyl-[acceptor protein]-L-lysine.</text>
        <dbReference type="EC" id="2.3.2.27"/>
    </reaction>
</comment>
<keyword evidence="4" id="KW-0479">Metal-binding</keyword>
<proteinExistence type="predicted"/>
<evidence type="ECO:0000313" key="11">
    <source>
        <dbReference type="Proteomes" id="UP000826271"/>
    </source>
</evidence>
<dbReference type="Pfam" id="PF13639">
    <property type="entry name" value="zf-RING_2"/>
    <property type="match status" value="1"/>
</dbReference>
<sequence>MADDRRLALPLPPQLSTIDNATLIQLHHIIINFGRVYDDSQHLLYNDSALARFRSFMPPELHSNEDLVYNDTNNDDLNEEIIARELKTRLPSPDDTDDDKGVEACCVCLDDLYREHEFIGTLDCGHEYHADCIKKWLIRKNCCPLCKATALHVKNENLMFKDVQVIGPASSGSGPGLKGFWPGLVSGPDQDTGPTG</sequence>
<evidence type="ECO:0000256" key="7">
    <source>
        <dbReference type="ARBA" id="ARBA00022833"/>
    </source>
</evidence>
<evidence type="ECO:0000259" key="9">
    <source>
        <dbReference type="PROSITE" id="PS50089"/>
    </source>
</evidence>
<protein>
    <recommendedName>
        <fullName evidence="2">RING-type E3 ubiquitin transferase</fullName>
        <ecNumber evidence="2">2.3.2.27</ecNumber>
    </recommendedName>
</protein>
<keyword evidence="6" id="KW-0833">Ubl conjugation pathway</keyword>
<dbReference type="SUPFAM" id="SSF57850">
    <property type="entry name" value="RING/U-box"/>
    <property type="match status" value="1"/>
</dbReference>
<dbReference type="PANTHER" id="PTHR22937:SF163">
    <property type="entry name" value="RING-TYPE E3 UBIQUITIN TRANSFERASE"/>
    <property type="match status" value="1"/>
</dbReference>
<evidence type="ECO:0000256" key="2">
    <source>
        <dbReference type="ARBA" id="ARBA00012483"/>
    </source>
</evidence>
<dbReference type="InterPro" id="IPR001841">
    <property type="entry name" value="Znf_RING"/>
</dbReference>
<keyword evidence="3" id="KW-0808">Transferase</keyword>
<dbReference type="Proteomes" id="UP000826271">
    <property type="component" value="Unassembled WGS sequence"/>
</dbReference>
<dbReference type="InterPro" id="IPR045191">
    <property type="entry name" value="MBR1/2-like"/>
</dbReference>
<reference evidence="10" key="1">
    <citation type="submission" date="2019-10" db="EMBL/GenBank/DDBJ databases">
        <authorList>
            <person name="Zhang R."/>
            <person name="Pan Y."/>
            <person name="Wang J."/>
            <person name="Ma R."/>
            <person name="Yu S."/>
        </authorList>
    </citation>
    <scope>NUCLEOTIDE SEQUENCE</scope>
    <source>
        <strain evidence="10">LA-IB0</strain>
        <tissue evidence="10">Leaf</tissue>
    </source>
</reference>
<evidence type="ECO:0000256" key="4">
    <source>
        <dbReference type="ARBA" id="ARBA00022723"/>
    </source>
</evidence>
<evidence type="ECO:0000256" key="3">
    <source>
        <dbReference type="ARBA" id="ARBA00022679"/>
    </source>
</evidence>
<dbReference type="EMBL" id="WHWC01000018">
    <property type="protein sequence ID" value="KAG8364944.1"/>
    <property type="molecule type" value="Genomic_DNA"/>
</dbReference>
<dbReference type="EC" id="2.3.2.27" evidence="2"/>
<dbReference type="AlphaFoldDB" id="A0AAV6W4N1"/>